<dbReference type="EMBL" id="CM042039">
    <property type="protein sequence ID" value="KAI3725605.1"/>
    <property type="molecule type" value="Genomic_DNA"/>
</dbReference>
<protein>
    <submittedName>
        <fullName evidence="1">Uncharacterized protein</fullName>
    </submittedName>
</protein>
<gene>
    <name evidence="1" type="ORF">L1987_65396</name>
</gene>
<name>A0ACB9BUF9_9ASTR</name>
<proteinExistence type="predicted"/>
<comment type="caution">
    <text evidence="1">The sequence shown here is derived from an EMBL/GenBank/DDBJ whole genome shotgun (WGS) entry which is preliminary data.</text>
</comment>
<evidence type="ECO:0000313" key="1">
    <source>
        <dbReference type="EMBL" id="KAI3725605.1"/>
    </source>
</evidence>
<sequence length="186" mass="20693">MSYKEVLTLNPVSALEVTVPEDADFDAVQWYDKSVMGKMNDFKQLCCLHRAIEGIRDKIVGTLIAPSQAEFADKVLTYDTVGILAGEDWRRPEAVVLKWRNKDYSCYSQSEGGRESASGDVIHESDGSELESSLEGYGIQSEVEATINMGKQLGVNCNNIEDMIRKGVRGFPMNCLSLNCRGIREE</sequence>
<organism evidence="1 2">
    <name type="scientific">Smallanthus sonchifolius</name>
    <dbReference type="NCBI Taxonomy" id="185202"/>
    <lineage>
        <taxon>Eukaryota</taxon>
        <taxon>Viridiplantae</taxon>
        <taxon>Streptophyta</taxon>
        <taxon>Embryophyta</taxon>
        <taxon>Tracheophyta</taxon>
        <taxon>Spermatophyta</taxon>
        <taxon>Magnoliopsida</taxon>
        <taxon>eudicotyledons</taxon>
        <taxon>Gunneridae</taxon>
        <taxon>Pentapetalae</taxon>
        <taxon>asterids</taxon>
        <taxon>campanulids</taxon>
        <taxon>Asterales</taxon>
        <taxon>Asteraceae</taxon>
        <taxon>Asteroideae</taxon>
        <taxon>Heliantheae alliance</taxon>
        <taxon>Millerieae</taxon>
        <taxon>Smallanthus</taxon>
    </lineage>
</organism>
<dbReference type="Proteomes" id="UP001056120">
    <property type="component" value="Linkage Group LG22"/>
</dbReference>
<evidence type="ECO:0000313" key="2">
    <source>
        <dbReference type="Proteomes" id="UP001056120"/>
    </source>
</evidence>
<keyword evidence="2" id="KW-1185">Reference proteome</keyword>
<reference evidence="1 2" key="2">
    <citation type="journal article" date="2022" name="Mol. Ecol. Resour.">
        <title>The genomes of chicory, endive, great burdock and yacon provide insights into Asteraceae paleo-polyploidization history and plant inulin production.</title>
        <authorList>
            <person name="Fan W."/>
            <person name="Wang S."/>
            <person name="Wang H."/>
            <person name="Wang A."/>
            <person name="Jiang F."/>
            <person name="Liu H."/>
            <person name="Zhao H."/>
            <person name="Xu D."/>
            <person name="Zhang Y."/>
        </authorList>
    </citation>
    <scope>NUCLEOTIDE SEQUENCE [LARGE SCALE GENOMIC DNA]</scope>
    <source>
        <strain evidence="2">cv. Yunnan</strain>
        <tissue evidence="1">Leaves</tissue>
    </source>
</reference>
<accession>A0ACB9BUF9</accession>
<reference evidence="2" key="1">
    <citation type="journal article" date="2022" name="Mol. Ecol. Resour.">
        <title>The genomes of chicory, endive, great burdock and yacon provide insights into Asteraceae palaeo-polyploidization history and plant inulin production.</title>
        <authorList>
            <person name="Fan W."/>
            <person name="Wang S."/>
            <person name="Wang H."/>
            <person name="Wang A."/>
            <person name="Jiang F."/>
            <person name="Liu H."/>
            <person name="Zhao H."/>
            <person name="Xu D."/>
            <person name="Zhang Y."/>
        </authorList>
    </citation>
    <scope>NUCLEOTIDE SEQUENCE [LARGE SCALE GENOMIC DNA]</scope>
    <source>
        <strain evidence="2">cv. Yunnan</strain>
    </source>
</reference>